<name>A0ABN7AC63_9HEMI</name>
<evidence type="ECO:0000259" key="3">
    <source>
        <dbReference type="PROSITE" id="PS51969"/>
    </source>
</evidence>
<accession>A0ABN7AC63</accession>
<feature type="compositionally biased region" description="Acidic residues" evidence="1">
    <location>
        <begin position="204"/>
        <end position="213"/>
    </location>
</feature>
<evidence type="ECO:0000256" key="1">
    <source>
        <dbReference type="SAM" id="MobiDB-lite"/>
    </source>
</evidence>
<dbReference type="InterPro" id="IPR043030">
    <property type="entry name" value="BGBP_N_sf"/>
</dbReference>
<dbReference type="Pfam" id="PF15886">
    <property type="entry name" value="CBM39"/>
    <property type="match status" value="1"/>
</dbReference>
<feature type="chain" id="PRO_5047199335" description="CBM39 domain-containing protein" evidence="2">
    <location>
        <begin position="19"/>
        <end position="320"/>
    </location>
</feature>
<keyword evidence="5" id="KW-1185">Reference proteome</keyword>
<feature type="compositionally biased region" description="Low complexity" evidence="1">
    <location>
        <begin position="192"/>
        <end position="203"/>
    </location>
</feature>
<proteinExistence type="predicted"/>
<dbReference type="InterPro" id="IPR031756">
    <property type="entry name" value="BGBP_N"/>
</dbReference>
<sequence length="320" mass="35612">MGPVFWCILLAFVGHRSAAQLIASFGPQFGPIEPQFGPIDPFFAPPPFITVFVFPPVTLQAKAGGGLRASIPDDCGVESFEFESRKGPKSPWKGKNVTSKTEGNWIFDDPSIVLTPGETIFYRCGIVQRGSYYTKPDAEWIVPGLTDEFDPPKPPKSPEDCPEDKMTPKPNVKKEETTPQPDEEETTDDGTTDSTDSSTQDPSEMPEEQEPEEMEPKKPNKPKTGKPKKQNAPKMPNKPKEPTTSLCPPPGPEPGESREDALERKLAKVQCDMLQLAERTFQVNQALSLELLELKKLNYAVVSRIQRLETLLMRNLNPLY</sequence>
<feature type="signal peptide" evidence="2">
    <location>
        <begin position="1"/>
        <end position="18"/>
    </location>
</feature>
<evidence type="ECO:0000313" key="5">
    <source>
        <dbReference type="Proteomes" id="UP001307889"/>
    </source>
</evidence>
<gene>
    <name evidence="4" type="ORF">NTJ_00668</name>
</gene>
<feature type="compositionally biased region" description="Basic and acidic residues" evidence="1">
    <location>
        <begin position="150"/>
        <end position="177"/>
    </location>
</feature>
<dbReference type="Proteomes" id="UP001307889">
    <property type="component" value="Chromosome 1"/>
</dbReference>
<dbReference type="PROSITE" id="PS51969">
    <property type="entry name" value="CBM39"/>
    <property type="match status" value="1"/>
</dbReference>
<protein>
    <recommendedName>
        <fullName evidence="3">CBM39 domain-containing protein</fullName>
    </recommendedName>
</protein>
<evidence type="ECO:0000313" key="4">
    <source>
        <dbReference type="EMBL" id="BES87862.1"/>
    </source>
</evidence>
<evidence type="ECO:0000256" key="2">
    <source>
        <dbReference type="SAM" id="SignalP"/>
    </source>
</evidence>
<reference evidence="4 5" key="1">
    <citation type="submission" date="2023-09" db="EMBL/GenBank/DDBJ databases">
        <title>Nesidiocoris tenuis whole genome shotgun sequence.</title>
        <authorList>
            <person name="Shibata T."/>
            <person name="Shimoda M."/>
            <person name="Kobayashi T."/>
            <person name="Uehara T."/>
        </authorList>
    </citation>
    <scope>NUCLEOTIDE SEQUENCE [LARGE SCALE GENOMIC DNA]</scope>
    <source>
        <strain evidence="4 5">Japan</strain>
    </source>
</reference>
<feature type="compositionally biased region" description="Basic residues" evidence="1">
    <location>
        <begin position="219"/>
        <end position="231"/>
    </location>
</feature>
<feature type="domain" description="CBM39" evidence="3">
    <location>
        <begin position="52"/>
        <end position="147"/>
    </location>
</feature>
<dbReference type="EMBL" id="AP028909">
    <property type="protein sequence ID" value="BES87862.1"/>
    <property type="molecule type" value="Genomic_DNA"/>
</dbReference>
<organism evidence="4 5">
    <name type="scientific">Nesidiocoris tenuis</name>
    <dbReference type="NCBI Taxonomy" id="355587"/>
    <lineage>
        <taxon>Eukaryota</taxon>
        <taxon>Metazoa</taxon>
        <taxon>Ecdysozoa</taxon>
        <taxon>Arthropoda</taxon>
        <taxon>Hexapoda</taxon>
        <taxon>Insecta</taxon>
        <taxon>Pterygota</taxon>
        <taxon>Neoptera</taxon>
        <taxon>Paraneoptera</taxon>
        <taxon>Hemiptera</taxon>
        <taxon>Heteroptera</taxon>
        <taxon>Panheteroptera</taxon>
        <taxon>Cimicomorpha</taxon>
        <taxon>Miridae</taxon>
        <taxon>Dicyphina</taxon>
        <taxon>Nesidiocoris</taxon>
    </lineage>
</organism>
<keyword evidence="2" id="KW-0732">Signal</keyword>
<feature type="region of interest" description="Disordered" evidence="1">
    <location>
        <begin position="143"/>
        <end position="261"/>
    </location>
</feature>
<feature type="compositionally biased region" description="Acidic residues" evidence="1">
    <location>
        <begin position="181"/>
        <end position="191"/>
    </location>
</feature>
<dbReference type="Gene3D" id="2.60.40.2140">
    <property type="entry name" value="Beta-1,3-glucan-recognition protein, N-terminal domain"/>
    <property type="match status" value="1"/>
</dbReference>